<name>A0A7R9HV78_9NEOP</name>
<sequence length="134" mass="14947">MGIHRYGNISFIVEWSVSIGHKDSAVMSVHQFCPLLCLQIKYDAATSDVMDYVTTRPTALSPNSSFSNEVFPPSQDEDELLPGAEYPEVSSPWGTTTRTMLTDSWDQVNYSVVSTGPRLRQLGPSQLQHCEYQA</sequence>
<proteinExistence type="predicted"/>
<accession>A0A7R9HV78</accession>
<evidence type="ECO:0000313" key="2">
    <source>
        <dbReference type="EMBL" id="CAD7436028.1"/>
    </source>
</evidence>
<evidence type="ECO:0000256" key="1">
    <source>
        <dbReference type="SAM" id="MobiDB-lite"/>
    </source>
</evidence>
<gene>
    <name evidence="2" type="ORF">TMSB3V08_LOCUS12674</name>
</gene>
<dbReference type="EMBL" id="OB807115">
    <property type="protein sequence ID" value="CAD7436028.1"/>
    <property type="molecule type" value="Genomic_DNA"/>
</dbReference>
<reference evidence="2" key="1">
    <citation type="submission" date="2020-11" db="EMBL/GenBank/DDBJ databases">
        <authorList>
            <person name="Tran Van P."/>
        </authorList>
    </citation>
    <scope>NUCLEOTIDE SEQUENCE</scope>
</reference>
<protein>
    <submittedName>
        <fullName evidence="2">Uncharacterized protein</fullName>
    </submittedName>
</protein>
<dbReference type="AlphaFoldDB" id="A0A7R9HV78"/>
<organism evidence="2">
    <name type="scientific">Timema monikensis</name>
    <dbReference type="NCBI Taxonomy" id="170555"/>
    <lineage>
        <taxon>Eukaryota</taxon>
        <taxon>Metazoa</taxon>
        <taxon>Ecdysozoa</taxon>
        <taxon>Arthropoda</taxon>
        <taxon>Hexapoda</taxon>
        <taxon>Insecta</taxon>
        <taxon>Pterygota</taxon>
        <taxon>Neoptera</taxon>
        <taxon>Polyneoptera</taxon>
        <taxon>Phasmatodea</taxon>
        <taxon>Timematodea</taxon>
        <taxon>Timematoidea</taxon>
        <taxon>Timematidae</taxon>
        <taxon>Timema</taxon>
    </lineage>
</organism>
<feature type="region of interest" description="Disordered" evidence="1">
    <location>
        <begin position="63"/>
        <end position="94"/>
    </location>
</feature>